<evidence type="ECO:0000313" key="9">
    <source>
        <dbReference type="EMBL" id="OGY52952.1"/>
    </source>
</evidence>
<dbReference type="GO" id="GO:1990904">
    <property type="term" value="C:ribonucleoprotein complex"/>
    <property type="evidence" value="ECO:0007669"/>
    <property type="project" value="UniProtKB-KW"/>
</dbReference>
<dbReference type="GO" id="GO:0005840">
    <property type="term" value="C:ribosome"/>
    <property type="evidence" value="ECO:0007669"/>
    <property type="project" value="UniProtKB-KW"/>
</dbReference>
<accession>A0A1G1YKT8</accession>
<dbReference type="Pfam" id="PF03948">
    <property type="entry name" value="Ribosomal_L9_C"/>
    <property type="match status" value="1"/>
</dbReference>
<dbReference type="PROSITE" id="PS00651">
    <property type="entry name" value="RIBOSOMAL_L9"/>
    <property type="match status" value="1"/>
</dbReference>
<dbReference type="Gene3D" id="3.10.430.100">
    <property type="entry name" value="Ribosomal protein L9, C-terminal domain"/>
    <property type="match status" value="1"/>
</dbReference>
<comment type="function">
    <text evidence="7">Binds to the 23S rRNA.</text>
</comment>
<organism evidence="9 10">
    <name type="scientific">Candidatus Buchananbacteria bacterium RIFCSPLOWO2_01_FULL_39_33</name>
    <dbReference type="NCBI Taxonomy" id="1797543"/>
    <lineage>
        <taxon>Bacteria</taxon>
        <taxon>Candidatus Buchananiibacteriota</taxon>
    </lineage>
</organism>
<evidence type="ECO:0000256" key="3">
    <source>
        <dbReference type="ARBA" id="ARBA00022884"/>
    </source>
</evidence>
<dbReference type="InterPro" id="IPR036791">
    <property type="entry name" value="Ribosomal_bL9_C_sf"/>
</dbReference>
<dbReference type="InterPro" id="IPR009027">
    <property type="entry name" value="Ribosomal_bL9/RNase_H1_N"/>
</dbReference>
<feature type="domain" description="Ribosomal protein L9" evidence="8">
    <location>
        <begin position="13"/>
        <end position="40"/>
    </location>
</feature>
<evidence type="ECO:0000259" key="8">
    <source>
        <dbReference type="PROSITE" id="PS00651"/>
    </source>
</evidence>
<protein>
    <recommendedName>
        <fullName evidence="6 7">Large ribosomal subunit protein bL9</fullName>
    </recommendedName>
</protein>
<keyword evidence="2 7" id="KW-0699">rRNA-binding</keyword>
<evidence type="ECO:0000256" key="6">
    <source>
        <dbReference type="ARBA" id="ARBA00035292"/>
    </source>
</evidence>
<dbReference type="InterPro" id="IPR020070">
    <property type="entry name" value="Ribosomal_bL9_N"/>
</dbReference>
<dbReference type="Pfam" id="PF01281">
    <property type="entry name" value="Ribosomal_L9_N"/>
    <property type="match status" value="1"/>
</dbReference>
<dbReference type="PANTHER" id="PTHR21368">
    <property type="entry name" value="50S RIBOSOMAL PROTEIN L9"/>
    <property type="match status" value="1"/>
</dbReference>
<gene>
    <name evidence="7" type="primary">rplI</name>
    <name evidence="9" type="ORF">A3A02_04405</name>
</gene>
<comment type="caution">
    <text evidence="9">The sequence shown here is derived from an EMBL/GenBank/DDBJ whole genome shotgun (WGS) entry which is preliminary data.</text>
</comment>
<keyword evidence="3 7" id="KW-0694">RNA-binding</keyword>
<sequence length="146" mass="15705">MKIILLKKVKNLGDIGDIRKVADGYALNFLIPQKMAGLASAQNLNNLVKAKAESIKLAAKDLALAQAKATKLQGLAIEIKAKANNEGKLYSAISTSAIAGKLREKGLDVEHKQINLMKPIKELGEYSALVVFNHGLEAEITIVVTE</sequence>
<dbReference type="GO" id="GO:0006412">
    <property type="term" value="P:translation"/>
    <property type="evidence" value="ECO:0007669"/>
    <property type="project" value="UniProtKB-UniRule"/>
</dbReference>
<evidence type="ECO:0000256" key="2">
    <source>
        <dbReference type="ARBA" id="ARBA00022730"/>
    </source>
</evidence>
<dbReference type="HAMAP" id="MF_00503">
    <property type="entry name" value="Ribosomal_bL9"/>
    <property type="match status" value="1"/>
</dbReference>
<evidence type="ECO:0000256" key="1">
    <source>
        <dbReference type="ARBA" id="ARBA00010605"/>
    </source>
</evidence>
<dbReference type="EMBL" id="MHIM01000009">
    <property type="protein sequence ID" value="OGY52952.1"/>
    <property type="molecule type" value="Genomic_DNA"/>
</dbReference>
<dbReference type="Proteomes" id="UP000177376">
    <property type="component" value="Unassembled WGS sequence"/>
</dbReference>
<dbReference type="InterPro" id="IPR000244">
    <property type="entry name" value="Ribosomal_bL9"/>
</dbReference>
<name>A0A1G1YKT8_9BACT</name>
<dbReference type="InterPro" id="IPR020594">
    <property type="entry name" value="Ribosomal_bL9_bac/chp"/>
</dbReference>
<dbReference type="AlphaFoldDB" id="A0A1G1YKT8"/>
<keyword evidence="5 7" id="KW-0687">Ribonucleoprotein</keyword>
<dbReference type="InterPro" id="IPR020069">
    <property type="entry name" value="Ribosomal_bL9_C"/>
</dbReference>
<evidence type="ECO:0000256" key="4">
    <source>
        <dbReference type="ARBA" id="ARBA00022980"/>
    </source>
</evidence>
<comment type="similarity">
    <text evidence="1 7">Belongs to the bacterial ribosomal protein bL9 family.</text>
</comment>
<proteinExistence type="inferred from homology"/>
<keyword evidence="4 7" id="KW-0689">Ribosomal protein</keyword>
<dbReference type="NCBIfam" id="TIGR00158">
    <property type="entry name" value="L9"/>
    <property type="match status" value="1"/>
</dbReference>
<dbReference type="SUPFAM" id="SSF55653">
    <property type="entry name" value="Ribosomal protein L9 C-domain"/>
    <property type="match status" value="1"/>
</dbReference>
<dbReference type="InterPro" id="IPR036935">
    <property type="entry name" value="Ribosomal_bL9_N_sf"/>
</dbReference>
<reference evidence="9 10" key="1">
    <citation type="journal article" date="2016" name="Nat. Commun.">
        <title>Thousands of microbial genomes shed light on interconnected biogeochemical processes in an aquifer system.</title>
        <authorList>
            <person name="Anantharaman K."/>
            <person name="Brown C.T."/>
            <person name="Hug L.A."/>
            <person name="Sharon I."/>
            <person name="Castelle C.J."/>
            <person name="Probst A.J."/>
            <person name="Thomas B.C."/>
            <person name="Singh A."/>
            <person name="Wilkins M.J."/>
            <person name="Karaoz U."/>
            <person name="Brodie E.L."/>
            <person name="Williams K.H."/>
            <person name="Hubbard S.S."/>
            <person name="Banfield J.F."/>
        </authorList>
    </citation>
    <scope>NUCLEOTIDE SEQUENCE [LARGE SCALE GENOMIC DNA]</scope>
</reference>
<dbReference type="Gene3D" id="3.40.5.10">
    <property type="entry name" value="Ribosomal protein L9, N-terminal domain"/>
    <property type="match status" value="1"/>
</dbReference>
<dbReference type="GO" id="GO:0003735">
    <property type="term" value="F:structural constituent of ribosome"/>
    <property type="evidence" value="ECO:0007669"/>
    <property type="project" value="InterPro"/>
</dbReference>
<dbReference type="GO" id="GO:0019843">
    <property type="term" value="F:rRNA binding"/>
    <property type="evidence" value="ECO:0007669"/>
    <property type="project" value="UniProtKB-UniRule"/>
</dbReference>
<evidence type="ECO:0000313" key="10">
    <source>
        <dbReference type="Proteomes" id="UP000177376"/>
    </source>
</evidence>
<evidence type="ECO:0000256" key="7">
    <source>
        <dbReference type="HAMAP-Rule" id="MF_00503"/>
    </source>
</evidence>
<dbReference type="SUPFAM" id="SSF55658">
    <property type="entry name" value="L9 N-domain-like"/>
    <property type="match status" value="1"/>
</dbReference>
<evidence type="ECO:0000256" key="5">
    <source>
        <dbReference type="ARBA" id="ARBA00023274"/>
    </source>
</evidence>